<organism evidence="1 2">
    <name type="scientific">Yoonia maritima</name>
    <dbReference type="NCBI Taxonomy" id="1435347"/>
    <lineage>
        <taxon>Bacteria</taxon>
        <taxon>Pseudomonadati</taxon>
        <taxon>Pseudomonadota</taxon>
        <taxon>Alphaproteobacteria</taxon>
        <taxon>Rhodobacterales</taxon>
        <taxon>Paracoccaceae</taxon>
        <taxon>Yoonia</taxon>
    </lineage>
</organism>
<evidence type="ECO:0000313" key="2">
    <source>
        <dbReference type="Proteomes" id="UP000238007"/>
    </source>
</evidence>
<proteinExistence type="predicted"/>
<reference evidence="1 2" key="1">
    <citation type="submission" date="2018-03" db="EMBL/GenBank/DDBJ databases">
        <title>Genomic Encyclopedia of Archaeal and Bacterial Type Strains, Phase II (KMG-II): from individual species to whole genera.</title>
        <authorList>
            <person name="Goeker M."/>
        </authorList>
    </citation>
    <scope>NUCLEOTIDE SEQUENCE [LARGE SCALE GENOMIC DNA]</scope>
    <source>
        <strain evidence="1 2">DSM 101533</strain>
    </source>
</reference>
<protein>
    <submittedName>
        <fullName evidence="1">Uncharacterized protein</fullName>
    </submittedName>
</protein>
<sequence length="112" mass="13203">MHDPRRCPMCSTQFIPKQINSTACSKRCQRRVEHLRAKGREYDRGLRSITLETLEGVLQVREADAEVQAQIDAEEAERAAEESARYRQDADLLYQQEREWMDRFHLTISLQH</sequence>
<dbReference type="AlphaFoldDB" id="A0A2T0W0N7"/>
<accession>A0A2T0W0N7</accession>
<evidence type="ECO:0000313" key="1">
    <source>
        <dbReference type="EMBL" id="PRY78341.1"/>
    </source>
</evidence>
<name>A0A2T0W0N7_9RHOB</name>
<comment type="caution">
    <text evidence="1">The sequence shown here is derived from an EMBL/GenBank/DDBJ whole genome shotgun (WGS) entry which is preliminary data.</text>
</comment>
<keyword evidence="2" id="KW-1185">Reference proteome</keyword>
<gene>
    <name evidence="1" type="ORF">CLV80_104310</name>
</gene>
<dbReference type="Proteomes" id="UP000238007">
    <property type="component" value="Unassembled WGS sequence"/>
</dbReference>
<dbReference type="EMBL" id="PVTP01000004">
    <property type="protein sequence ID" value="PRY78341.1"/>
    <property type="molecule type" value="Genomic_DNA"/>
</dbReference>